<dbReference type="Proteomes" id="UP000219522">
    <property type="component" value="Unassembled WGS sequence"/>
</dbReference>
<dbReference type="InterPro" id="IPR021769">
    <property type="entry name" value="DUF3331"/>
</dbReference>
<dbReference type="Pfam" id="PF11811">
    <property type="entry name" value="DUF3331"/>
    <property type="match status" value="1"/>
</dbReference>
<dbReference type="RefSeq" id="WP_062642405.1">
    <property type="nucleotide sequence ID" value="NZ_FCOG02000142.1"/>
</dbReference>
<evidence type="ECO:0000313" key="1">
    <source>
        <dbReference type="EMBL" id="SOE53721.1"/>
    </source>
</evidence>
<dbReference type="EMBL" id="OCSU01000001">
    <property type="protein sequence ID" value="SOE53721.1"/>
    <property type="molecule type" value="Genomic_DNA"/>
</dbReference>
<dbReference type="OrthoDB" id="9152922at2"/>
<accession>A0A7Z7I208</accession>
<organism evidence="1 2">
    <name type="scientific">Caballeronia arationis</name>
    <dbReference type="NCBI Taxonomy" id="1777142"/>
    <lineage>
        <taxon>Bacteria</taxon>
        <taxon>Pseudomonadati</taxon>
        <taxon>Pseudomonadota</taxon>
        <taxon>Betaproteobacteria</taxon>
        <taxon>Burkholderiales</taxon>
        <taxon>Burkholderiaceae</taxon>
        <taxon>Caballeronia</taxon>
    </lineage>
</organism>
<evidence type="ECO:0008006" key="3">
    <source>
        <dbReference type="Google" id="ProtNLM"/>
    </source>
</evidence>
<sequence>MQEAVETIDAWSHTMSLLGLDELIEMPCPVRAEYHAGSYQQCAIRVLERHALKTATVAWSDATACCYGEQRWRRCVARKSGICALSGQTIAAGDTVYRPRLVRPVPRNSEAMILAYVMEAAPLTDVV</sequence>
<reference evidence="1 2" key="1">
    <citation type="submission" date="2017-09" db="EMBL/GenBank/DDBJ databases">
        <authorList>
            <person name="Varghese N."/>
            <person name="Submissions S."/>
        </authorList>
    </citation>
    <scope>NUCLEOTIDE SEQUENCE [LARGE SCALE GENOMIC DNA]</scope>
    <source>
        <strain evidence="1 2">OK806</strain>
    </source>
</reference>
<gene>
    <name evidence="1" type="ORF">SAMN05446927_0702</name>
</gene>
<name>A0A7Z7I208_9BURK</name>
<comment type="caution">
    <text evidence="1">The sequence shown here is derived from an EMBL/GenBank/DDBJ whole genome shotgun (WGS) entry which is preliminary data.</text>
</comment>
<keyword evidence="2" id="KW-1185">Reference proteome</keyword>
<protein>
    <recommendedName>
        <fullName evidence="3">Ribosomal protein S14</fullName>
    </recommendedName>
</protein>
<evidence type="ECO:0000313" key="2">
    <source>
        <dbReference type="Proteomes" id="UP000219522"/>
    </source>
</evidence>
<proteinExistence type="predicted"/>
<dbReference type="AlphaFoldDB" id="A0A7Z7I208"/>